<reference evidence="2" key="1">
    <citation type="journal article" date="2019" name="Plant Biotechnol. J.">
        <title>Genome sequencing of the Australian wild diploid species Gossypium australe highlights disease resistance and delayed gland morphogenesis.</title>
        <authorList>
            <person name="Cai Y."/>
            <person name="Cai X."/>
            <person name="Wang Q."/>
            <person name="Wang P."/>
            <person name="Zhang Y."/>
            <person name="Cai C."/>
            <person name="Xu Y."/>
            <person name="Wang K."/>
            <person name="Zhou Z."/>
            <person name="Wang C."/>
            <person name="Geng S."/>
            <person name="Li B."/>
            <person name="Dong Q."/>
            <person name="Hou Y."/>
            <person name="Wang H."/>
            <person name="Ai P."/>
            <person name="Liu Z."/>
            <person name="Yi F."/>
            <person name="Sun M."/>
            <person name="An G."/>
            <person name="Cheng J."/>
            <person name="Zhang Y."/>
            <person name="Shi Q."/>
            <person name="Xie Y."/>
            <person name="Shi X."/>
            <person name="Chang Y."/>
            <person name="Huang F."/>
            <person name="Chen Y."/>
            <person name="Hong S."/>
            <person name="Mi L."/>
            <person name="Sun Q."/>
            <person name="Zhang L."/>
            <person name="Zhou B."/>
            <person name="Peng R."/>
            <person name="Zhang X."/>
            <person name="Liu F."/>
        </authorList>
    </citation>
    <scope>NUCLEOTIDE SEQUENCE [LARGE SCALE GENOMIC DNA]</scope>
    <source>
        <strain evidence="2">cv. PA1801</strain>
    </source>
</reference>
<keyword evidence="2" id="KW-1185">Reference proteome</keyword>
<dbReference type="PANTHER" id="PTHR34560:SF1">
    <property type="entry name" value="START DOMAIN-CONTAINING PROTEIN"/>
    <property type="match status" value="1"/>
</dbReference>
<evidence type="ECO:0000313" key="2">
    <source>
        <dbReference type="Proteomes" id="UP000325315"/>
    </source>
</evidence>
<dbReference type="Proteomes" id="UP000325315">
    <property type="component" value="Unassembled WGS sequence"/>
</dbReference>
<dbReference type="PANTHER" id="PTHR34560">
    <property type="entry name" value="POLYKETIDE CYCLASE/DEHYDRASE/LIPID TRANSPORT SUPERFAMILY PROTEIN"/>
    <property type="match status" value="1"/>
</dbReference>
<dbReference type="EMBL" id="SMMG02000007">
    <property type="protein sequence ID" value="KAA3466746.1"/>
    <property type="molecule type" value="Genomic_DNA"/>
</dbReference>
<sequence length="365" mass="41979">MKYVFIGGTRLRSCPKNPPNITYCAVQEEEISKRYQDRESHWRALIGEQSFGFILIQLHGAEYCFTHVNMEKKKAISRYRERLDKTLSCAKLTDPEMLKTLVKNQILRYAQDEKEDFSEDLLGKRAREVSNLLDMLRSTCIDDHHVSKSSETSHGEWKLKHDNEEFRVMYREGPHGTPFHTLLVEGYVDGPLDVCLCISWESALYKKWWPQSSFPPFKVNSSTCLQKVRIGEQISLVRRMKVAWPLSAREALVHFFFFEYFQEDLIISDVSSIDKASHGFTNNGIPEAKDVVRIDMVGGFALQKVFVSTSTAGVLTAKIVDLKPEQDNCKHGYEAGFCPSIPYKLHLKATCWKWLQTLSKGDTFS</sequence>
<name>A0A5B6VCT0_9ROSI</name>
<accession>A0A5B6VCT0</accession>
<dbReference type="Gene3D" id="3.30.530.20">
    <property type="match status" value="1"/>
</dbReference>
<dbReference type="SUPFAM" id="SSF55961">
    <property type="entry name" value="Bet v1-like"/>
    <property type="match status" value="1"/>
</dbReference>
<dbReference type="OrthoDB" id="17317at2759"/>
<dbReference type="InterPro" id="IPR023393">
    <property type="entry name" value="START-like_dom_sf"/>
</dbReference>
<evidence type="ECO:0000313" key="1">
    <source>
        <dbReference type="EMBL" id="KAA3466746.1"/>
    </source>
</evidence>
<protein>
    <submittedName>
        <fullName evidence="1">START-2 domain protein</fullName>
    </submittedName>
</protein>
<organism evidence="1 2">
    <name type="scientific">Gossypium australe</name>
    <dbReference type="NCBI Taxonomy" id="47621"/>
    <lineage>
        <taxon>Eukaryota</taxon>
        <taxon>Viridiplantae</taxon>
        <taxon>Streptophyta</taxon>
        <taxon>Embryophyta</taxon>
        <taxon>Tracheophyta</taxon>
        <taxon>Spermatophyta</taxon>
        <taxon>Magnoliopsida</taxon>
        <taxon>eudicotyledons</taxon>
        <taxon>Gunneridae</taxon>
        <taxon>Pentapetalae</taxon>
        <taxon>rosids</taxon>
        <taxon>malvids</taxon>
        <taxon>Malvales</taxon>
        <taxon>Malvaceae</taxon>
        <taxon>Malvoideae</taxon>
        <taxon>Gossypium</taxon>
    </lineage>
</organism>
<comment type="caution">
    <text evidence="1">The sequence shown here is derived from an EMBL/GenBank/DDBJ whole genome shotgun (WGS) entry which is preliminary data.</text>
</comment>
<gene>
    <name evidence="1" type="ORF">EPI10_001817</name>
</gene>
<dbReference type="AlphaFoldDB" id="A0A5B6VCT0"/>
<proteinExistence type="predicted"/>